<dbReference type="SUPFAM" id="SSF53335">
    <property type="entry name" value="S-adenosyl-L-methionine-dependent methyltransferases"/>
    <property type="match status" value="1"/>
</dbReference>
<dbReference type="PANTHER" id="PTHR43861:SF5">
    <property type="entry name" value="BLL5978 PROTEIN"/>
    <property type="match status" value="1"/>
</dbReference>
<dbReference type="InterPro" id="IPR038576">
    <property type="entry name" value="Methyltransf_Zn-bd_dom_put_sf"/>
</dbReference>
<dbReference type="RefSeq" id="WP_063276958.1">
    <property type="nucleotide sequence ID" value="NZ_LQMT02000023.1"/>
</dbReference>
<dbReference type="InterPro" id="IPR013691">
    <property type="entry name" value="MeTrfase_14"/>
</dbReference>
<dbReference type="Pfam" id="PF08421">
    <property type="entry name" value="Methyltransf_13"/>
    <property type="match status" value="1"/>
</dbReference>
<evidence type="ECO:0000259" key="2">
    <source>
        <dbReference type="Pfam" id="PF08484"/>
    </source>
</evidence>
<evidence type="ECO:0000313" key="4">
    <source>
        <dbReference type="Proteomes" id="UP000076660"/>
    </source>
</evidence>
<dbReference type="GO" id="GO:0008168">
    <property type="term" value="F:methyltransferase activity"/>
    <property type="evidence" value="ECO:0007669"/>
    <property type="project" value="UniProtKB-KW"/>
</dbReference>
<dbReference type="Gene3D" id="3.40.50.720">
    <property type="entry name" value="NAD(P)-binding Rossmann-like Domain"/>
    <property type="match status" value="1"/>
</dbReference>
<protein>
    <submittedName>
        <fullName evidence="3">SAM-dependent methyltransferase</fullName>
    </submittedName>
</protein>
<dbReference type="Gene3D" id="3.40.50.150">
    <property type="entry name" value="Vaccinia Virus protein VP39"/>
    <property type="match status" value="1"/>
</dbReference>
<keyword evidence="3" id="KW-0808">Transferase</keyword>
<dbReference type="Proteomes" id="UP000076660">
    <property type="component" value="Unassembled WGS sequence"/>
</dbReference>
<name>A0A1W2LQ81_9PSEU</name>
<feature type="domain" description="Methyltransferase putative zinc binding" evidence="1">
    <location>
        <begin position="4"/>
        <end position="65"/>
    </location>
</feature>
<accession>A0A1W2LQ81</accession>
<dbReference type="AlphaFoldDB" id="A0A1W2LQ81"/>
<dbReference type="Gene3D" id="6.20.50.110">
    <property type="entry name" value="Methyltransferase, zinc-binding domain"/>
    <property type="match status" value="1"/>
</dbReference>
<keyword evidence="3" id="KW-0489">Methyltransferase</keyword>
<evidence type="ECO:0000313" key="3">
    <source>
        <dbReference type="EMBL" id="ONF66159.1"/>
    </source>
</evidence>
<dbReference type="InterPro" id="IPR029063">
    <property type="entry name" value="SAM-dependent_MTases_sf"/>
</dbReference>
<dbReference type="PANTHER" id="PTHR43861">
    <property type="entry name" value="TRANS-ACONITATE 2-METHYLTRANSFERASE-RELATED"/>
    <property type="match status" value="1"/>
</dbReference>
<dbReference type="Gene3D" id="6.10.250.3100">
    <property type="match status" value="1"/>
</dbReference>
<evidence type="ECO:0000259" key="1">
    <source>
        <dbReference type="Pfam" id="PF08421"/>
    </source>
</evidence>
<gene>
    <name evidence="3" type="ORF">AVR91_0224845</name>
</gene>
<dbReference type="Pfam" id="PF13489">
    <property type="entry name" value="Methyltransf_23"/>
    <property type="match status" value="1"/>
</dbReference>
<comment type="caution">
    <text evidence="3">The sequence shown here is derived from an EMBL/GenBank/DDBJ whole genome shotgun (WGS) entry which is preliminary data.</text>
</comment>
<sequence>MTTCRLCGSAHLASVVDLGATPPCERFLTAEQLQEPEPTYPLHLRVCTECWLAQIPPLITPEETFTEYAYFSSYSASWVEHAKTFVDGAVERLGLDESSFVVEVASNDGYLLKHVVAQRIRCLGVEPSVNVGQAARDAGVPTKTAFLGPESGREVRDEHGPADLVVANNVYAHIPDIIGFTHGLRALVADDGWVSIEVQHLLTLIQENQYDTIYHEHFQYYTVESARRALARGGLSVVDVELLPTHGGSIRLWARPDAVAGEPSERMMQVLDAEKAAGLHEMSGYTEFSERVTKVRLELNKFLTDAALEGKTVVGYGAPGKGNTLLNHCGIRPDVLRYTVDRNPYKHGRFTPGTRIPILPPERIEADRPDYVLVLPWNLRKELTAQLSFVDEWGGKLVFPIPHLEIVEVKS</sequence>
<dbReference type="Pfam" id="PF08484">
    <property type="entry name" value="Methyltransf_14"/>
    <property type="match status" value="1"/>
</dbReference>
<dbReference type="EMBL" id="LQMT02000023">
    <property type="protein sequence ID" value="ONF66159.1"/>
    <property type="molecule type" value="Genomic_DNA"/>
</dbReference>
<reference evidence="3 4" key="1">
    <citation type="submission" date="2016-12" db="EMBL/GenBank/DDBJ databases">
        <title>Amycolatopsis keratiniphila subsp. keratiniphila genome sequencing and assembly.</title>
        <authorList>
            <person name="Mayilraj S."/>
            <person name="Kaur N."/>
        </authorList>
    </citation>
    <scope>NUCLEOTIDE SEQUENCE [LARGE SCALE GENOMIC DNA]</scope>
    <source>
        <strain evidence="3 4">DSM 44409</strain>
    </source>
</reference>
<organism evidence="3 4">
    <name type="scientific">Amycolatopsis keratiniphila subsp. keratiniphila</name>
    <dbReference type="NCBI Taxonomy" id="227715"/>
    <lineage>
        <taxon>Bacteria</taxon>
        <taxon>Bacillati</taxon>
        <taxon>Actinomycetota</taxon>
        <taxon>Actinomycetes</taxon>
        <taxon>Pseudonocardiales</taxon>
        <taxon>Pseudonocardiaceae</taxon>
        <taxon>Amycolatopsis</taxon>
        <taxon>Amycolatopsis japonica group</taxon>
    </lineage>
</organism>
<proteinExistence type="predicted"/>
<dbReference type="OrthoDB" id="9815644at2"/>
<dbReference type="InterPro" id="IPR013630">
    <property type="entry name" value="Methyltransf_Zn-bd_dom_put"/>
</dbReference>
<dbReference type="GO" id="GO:0032259">
    <property type="term" value="P:methylation"/>
    <property type="evidence" value="ECO:0007669"/>
    <property type="project" value="UniProtKB-KW"/>
</dbReference>
<feature type="domain" description="C-methyltransferase" evidence="2">
    <location>
        <begin position="244"/>
        <end position="402"/>
    </location>
</feature>